<name>A0A8K0R561_9PLEO</name>
<sequence length="943" mass="107814">MPLIRLLKRGTNSDFELASFDDHDESLPPYAILSHTWGKDEVTYDELVSGTGRDKAGFDKIRFCGERAAENGLEHFWVDTCCINKLAPGDELRIAINSMFRWYQRSARCFVYLTDVSVPEEVSDAWAYPITWREAFRRSRWFTRGWTLQELLAPASVDFFSQERKWLGSKITLEQEIHQASKIPVEALRGNTAEFSIDERMNWAGARTTTVAEDKAYCLLGLFGVFLPLIPGEGEEYAMFRLKEEIQKRHGHTPHQTSINQDTACHREAPWVVPFQRNSNFIGRPQEMTRIESFLANDNRCERMAIVGLGGVGKTQIVLEFAHIWRERYQDCSVFWIPVTSAESMLAAYLDVGKQLRIPDVEEKKSEVQKLVQHELSQASAGRWLLIFDNADDIDLWTDSTSSASGPSRQIDLLPTSKHGSILFTTRSRKAATKLASKNVVFVDEMTDTMSKDLLRKSLINEDLLEDEEAAENLLHKVAHLPLAIVQAAAYINENDIDLADFASLLDDTEQNVIDVLSEEFEDEGRYAEIKNPIATTWLISFDQIRKRDPLAAEYLAFMSCIAAKDIPQSLLPPAESPKQAIDAIGTLTAYSFVTKHKTGQLFDLHRLVHLTTRNWMRQEGILEQKTDQALQRLTEVFPDGENHTDRSVWRMYLPHAKFVLGPSPNEATEEKKAELLWKFANCMGEDGRYEEAVLAYTRELEISRRTLGEDHVDTLTSMHNLALTYTYRGQLKLAKEMQVKVLEVQKRVLGDEHLHTLKSMNNLALTYWTLKQYEEAKELELQVLETSKRVIGDEHPDTLISMNNLALTYLHLGRWEEVQELQQRVLETSTRVLGDKHPDTLQSINNLALTYWSLGQWEEAEKLEVQVLETKKRVLGDEHPDTLIGMNNLAHTLHSLGQNIEAISLMEECVQLRKQVLGAGHPDTKESIESLRIWKEEDLQLE</sequence>
<accession>A0A8K0R561</accession>
<dbReference type="OrthoDB" id="674604at2759"/>
<feature type="domain" description="NB-ARC" evidence="1">
    <location>
        <begin position="286"/>
        <end position="456"/>
    </location>
</feature>
<evidence type="ECO:0000313" key="3">
    <source>
        <dbReference type="EMBL" id="KAH7087860.1"/>
    </source>
</evidence>
<evidence type="ECO:0000259" key="2">
    <source>
        <dbReference type="Pfam" id="PF06985"/>
    </source>
</evidence>
<organism evidence="3 4">
    <name type="scientific">Paraphoma chrysanthemicola</name>
    <dbReference type="NCBI Taxonomy" id="798071"/>
    <lineage>
        <taxon>Eukaryota</taxon>
        <taxon>Fungi</taxon>
        <taxon>Dikarya</taxon>
        <taxon>Ascomycota</taxon>
        <taxon>Pezizomycotina</taxon>
        <taxon>Dothideomycetes</taxon>
        <taxon>Pleosporomycetidae</taxon>
        <taxon>Pleosporales</taxon>
        <taxon>Pleosporineae</taxon>
        <taxon>Phaeosphaeriaceae</taxon>
        <taxon>Paraphoma</taxon>
    </lineage>
</organism>
<dbReference type="InterPro" id="IPR002182">
    <property type="entry name" value="NB-ARC"/>
</dbReference>
<gene>
    <name evidence="3" type="ORF">FB567DRAFT_355749</name>
</gene>
<dbReference type="PANTHER" id="PTHR46082:SF6">
    <property type="entry name" value="AAA+ ATPASE DOMAIN-CONTAINING PROTEIN-RELATED"/>
    <property type="match status" value="1"/>
</dbReference>
<dbReference type="SUPFAM" id="SSF48452">
    <property type="entry name" value="TPR-like"/>
    <property type="match status" value="2"/>
</dbReference>
<dbReference type="GO" id="GO:0043531">
    <property type="term" value="F:ADP binding"/>
    <property type="evidence" value="ECO:0007669"/>
    <property type="project" value="InterPro"/>
</dbReference>
<dbReference type="InterPro" id="IPR011990">
    <property type="entry name" value="TPR-like_helical_dom_sf"/>
</dbReference>
<keyword evidence="4" id="KW-1185">Reference proteome</keyword>
<dbReference type="EMBL" id="JAGMVJ010000009">
    <property type="protein sequence ID" value="KAH7087860.1"/>
    <property type="molecule type" value="Genomic_DNA"/>
</dbReference>
<dbReference type="PANTHER" id="PTHR46082">
    <property type="entry name" value="ATP/GTP-BINDING PROTEIN-RELATED"/>
    <property type="match status" value="1"/>
</dbReference>
<dbReference type="InterPro" id="IPR019734">
    <property type="entry name" value="TPR_rpt"/>
</dbReference>
<feature type="domain" description="Heterokaryon incompatibility" evidence="2">
    <location>
        <begin position="30"/>
        <end position="117"/>
    </location>
</feature>
<dbReference type="Gene3D" id="3.40.50.300">
    <property type="entry name" value="P-loop containing nucleotide triphosphate hydrolases"/>
    <property type="match status" value="1"/>
</dbReference>
<dbReference type="SUPFAM" id="SSF52540">
    <property type="entry name" value="P-loop containing nucleoside triphosphate hydrolases"/>
    <property type="match status" value="1"/>
</dbReference>
<dbReference type="Gene3D" id="1.25.40.10">
    <property type="entry name" value="Tetratricopeptide repeat domain"/>
    <property type="match status" value="2"/>
</dbReference>
<comment type="caution">
    <text evidence="3">The sequence shown here is derived from an EMBL/GenBank/DDBJ whole genome shotgun (WGS) entry which is preliminary data.</text>
</comment>
<dbReference type="InterPro" id="IPR053137">
    <property type="entry name" value="NLR-like"/>
</dbReference>
<evidence type="ECO:0008006" key="5">
    <source>
        <dbReference type="Google" id="ProtNLM"/>
    </source>
</evidence>
<dbReference type="Pfam" id="PF00931">
    <property type="entry name" value="NB-ARC"/>
    <property type="match status" value="1"/>
</dbReference>
<evidence type="ECO:0000313" key="4">
    <source>
        <dbReference type="Proteomes" id="UP000813461"/>
    </source>
</evidence>
<dbReference type="AlphaFoldDB" id="A0A8K0R561"/>
<dbReference type="SMART" id="SM00028">
    <property type="entry name" value="TPR"/>
    <property type="match status" value="6"/>
</dbReference>
<dbReference type="InterPro" id="IPR010730">
    <property type="entry name" value="HET"/>
</dbReference>
<dbReference type="NCBIfam" id="NF040586">
    <property type="entry name" value="FxSxx_TPR"/>
    <property type="match status" value="1"/>
</dbReference>
<dbReference type="Proteomes" id="UP000813461">
    <property type="component" value="Unassembled WGS sequence"/>
</dbReference>
<dbReference type="InterPro" id="IPR027417">
    <property type="entry name" value="P-loop_NTPase"/>
</dbReference>
<reference evidence="3" key="1">
    <citation type="journal article" date="2021" name="Nat. Commun.">
        <title>Genetic determinants of endophytism in the Arabidopsis root mycobiome.</title>
        <authorList>
            <person name="Mesny F."/>
            <person name="Miyauchi S."/>
            <person name="Thiergart T."/>
            <person name="Pickel B."/>
            <person name="Atanasova L."/>
            <person name="Karlsson M."/>
            <person name="Huettel B."/>
            <person name="Barry K.W."/>
            <person name="Haridas S."/>
            <person name="Chen C."/>
            <person name="Bauer D."/>
            <person name="Andreopoulos W."/>
            <person name="Pangilinan J."/>
            <person name="LaButti K."/>
            <person name="Riley R."/>
            <person name="Lipzen A."/>
            <person name="Clum A."/>
            <person name="Drula E."/>
            <person name="Henrissat B."/>
            <person name="Kohler A."/>
            <person name="Grigoriev I.V."/>
            <person name="Martin F.M."/>
            <person name="Hacquard S."/>
        </authorList>
    </citation>
    <scope>NUCLEOTIDE SEQUENCE</scope>
    <source>
        <strain evidence="3">MPI-SDFR-AT-0120</strain>
    </source>
</reference>
<evidence type="ECO:0000259" key="1">
    <source>
        <dbReference type="Pfam" id="PF00931"/>
    </source>
</evidence>
<proteinExistence type="predicted"/>
<dbReference type="Pfam" id="PF06985">
    <property type="entry name" value="HET"/>
    <property type="match status" value="1"/>
</dbReference>
<protein>
    <recommendedName>
        <fullName evidence="5">Kinesin light chain 1</fullName>
    </recommendedName>
</protein>
<dbReference type="Pfam" id="PF13374">
    <property type="entry name" value="TPR_10"/>
    <property type="match status" value="2"/>
</dbReference>
<dbReference type="Pfam" id="PF13424">
    <property type="entry name" value="TPR_12"/>
    <property type="match status" value="2"/>
</dbReference>